<dbReference type="GO" id="GO:0070150">
    <property type="term" value="P:mitochondrial glycyl-tRNA aminoacylation"/>
    <property type="evidence" value="ECO:0007669"/>
    <property type="project" value="TreeGrafter"/>
</dbReference>
<protein>
    <recommendedName>
        <fullName evidence="4">glycine--tRNA ligase</fullName>
        <ecNumber evidence="4">6.1.1.14</ecNumber>
    </recommendedName>
    <alternativeName>
        <fullName evidence="12">Diadenosine tetraphosphate synthetase</fullName>
    </alternativeName>
</protein>
<gene>
    <name evidence="17" type="ORF">NKR23_g2880</name>
</gene>
<dbReference type="InterPro" id="IPR004154">
    <property type="entry name" value="Anticodon-bd"/>
</dbReference>
<keyword evidence="18" id="KW-1185">Reference proteome</keyword>
<dbReference type="FunFam" id="3.30.40.230:FF:000002">
    <property type="entry name" value="Glycyl-tRNA synthetase 1"/>
    <property type="match status" value="1"/>
</dbReference>
<dbReference type="SUPFAM" id="SSF52954">
    <property type="entry name" value="Class II aaRS ABD-related"/>
    <property type="match status" value="1"/>
</dbReference>
<dbReference type="FunFam" id="3.30.930.10:FF:000010">
    <property type="entry name" value="Glycyl-tRNA synthetase 1"/>
    <property type="match status" value="1"/>
</dbReference>
<dbReference type="PANTHER" id="PTHR10745">
    <property type="entry name" value="GLYCYL-TRNA SYNTHETASE/DNA POLYMERASE SUBUNIT GAMMA-2"/>
    <property type="match status" value="1"/>
</dbReference>
<comment type="catalytic activity">
    <reaction evidence="13">
        <text>2 ATP + H(+) = P(1),P(4)-bis(5'-adenosyl) tetraphosphate + diphosphate</text>
        <dbReference type="Rhea" id="RHEA:34935"/>
        <dbReference type="ChEBI" id="CHEBI:15378"/>
        <dbReference type="ChEBI" id="CHEBI:30616"/>
        <dbReference type="ChEBI" id="CHEBI:33019"/>
        <dbReference type="ChEBI" id="CHEBI:58141"/>
    </reaction>
</comment>
<dbReference type="Pfam" id="PF00587">
    <property type="entry name" value="tRNA-synt_2b"/>
    <property type="match status" value="1"/>
</dbReference>
<dbReference type="Gene3D" id="3.40.50.800">
    <property type="entry name" value="Anticodon-binding domain"/>
    <property type="match status" value="1"/>
</dbReference>
<evidence type="ECO:0000256" key="4">
    <source>
        <dbReference type="ARBA" id="ARBA00012829"/>
    </source>
</evidence>
<evidence type="ECO:0000256" key="10">
    <source>
        <dbReference type="ARBA" id="ARBA00022917"/>
    </source>
</evidence>
<comment type="subcellular location">
    <subcellularLocation>
        <location evidence="1">Cytoplasm</location>
    </subcellularLocation>
</comment>
<organism evidence="17 18">
    <name type="scientific">Pleurostoma richardsiae</name>
    <dbReference type="NCBI Taxonomy" id="41990"/>
    <lineage>
        <taxon>Eukaryota</taxon>
        <taxon>Fungi</taxon>
        <taxon>Dikarya</taxon>
        <taxon>Ascomycota</taxon>
        <taxon>Pezizomycotina</taxon>
        <taxon>Sordariomycetes</taxon>
        <taxon>Sordariomycetidae</taxon>
        <taxon>Calosphaeriales</taxon>
        <taxon>Pleurostomataceae</taxon>
        <taxon>Pleurostoma</taxon>
    </lineage>
</organism>
<dbReference type="Proteomes" id="UP001174694">
    <property type="component" value="Unassembled WGS sequence"/>
</dbReference>
<evidence type="ECO:0000259" key="16">
    <source>
        <dbReference type="PROSITE" id="PS50862"/>
    </source>
</evidence>
<evidence type="ECO:0000313" key="18">
    <source>
        <dbReference type="Proteomes" id="UP001174694"/>
    </source>
</evidence>
<evidence type="ECO:0000256" key="2">
    <source>
        <dbReference type="ARBA" id="ARBA00008226"/>
    </source>
</evidence>
<evidence type="ECO:0000256" key="11">
    <source>
        <dbReference type="ARBA" id="ARBA00023146"/>
    </source>
</evidence>
<dbReference type="FunFam" id="3.30.720.200:FF:000001">
    <property type="entry name" value="Glycine--tRNA ligase 2"/>
    <property type="match status" value="1"/>
</dbReference>
<dbReference type="CDD" id="cd00858">
    <property type="entry name" value="GlyRS_anticodon"/>
    <property type="match status" value="1"/>
</dbReference>
<keyword evidence="8" id="KW-0547">Nucleotide-binding</keyword>
<keyword evidence="11" id="KW-0030">Aminoacyl-tRNA synthetase</keyword>
<dbReference type="PANTHER" id="PTHR10745:SF0">
    <property type="entry name" value="GLYCINE--TRNA LIGASE"/>
    <property type="match status" value="1"/>
</dbReference>
<dbReference type="GO" id="GO:0005524">
    <property type="term" value="F:ATP binding"/>
    <property type="evidence" value="ECO:0007669"/>
    <property type="project" value="UniProtKB-KW"/>
</dbReference>
<evidence type="ECO:0000256" key="15">
    <source>
        <dbReference type="SAM" id="MobiDB-lite"/>
    </source>
</evidence>
<evidence type="ECO:0000256" key="14">
    <source>
        <dbReference type="ARBA" id="ARBA00058014"/>
    </source>
</evidence>
<comment type="function">
    <text evidence="14">Catalyzes the ATP-dependent ligation of glycine to the 3'-end of its cognate tRNA, via the formation of an aminoacyl-adenylate intermediate (Gly-AMP). Also produces diadenosine tetraphosphate (Ap4A), a universal pleiotropic signaling molecule needed for cell regulation pathways, by direct condensation of 2 ATPs. Thereby, may play a special role in Ap4A homeostasis.</text>
</comment>
<keyword evidence="10" id="KW-0648">Protein biosynthesis</keyword>
<dbReference type="InterPro" id="IPR045864">
    <property type="entry name" value="aa-tRNA-synth_II/BPL/LPL"/>
</dbReference>
<evidence type="ECO:0000256" key="13">
    <source>
        <dbReference type="ARBA" id="ARBA00051967"/>
    </source>
</evidence>
<dbReference type="NCBIfam" id="TIGR00389">
    <property type="entry name" value="glyS_dimeric"/>
    <property type="match status" value="1"/>
</dbReference>
<evidence type="ECO:0000256" key="12">
    <source>
        <dbReference type="ARBA" id="ARBA00030057"/>
    </source>
</evidence>
<dbReference type="Pfam" id="PF03129">
    <property type="entry name" value="HGTP_anticodon"/>
    <property type="match status" value="1"/>
</dbReference>
<dbReference type="InterPro" id="IPR027031">
    <property type="entry name" value="Gly-tRNA_synthase/POLG2"/>
</dbReference>
<name>A0AA38RWV3_9PEZI</name>
<dbReference type="EMBL" id="JANBVO010000005">
    <property type="protein sequence ID" value="KAJ9152160.1"/>
    <property type="molecule type" value="Genomic_DNA"/>
</dbReference>
<evidence type="ECO:0000256" key="8">
    <source>
        <dbReference type="ARBA" id="ARBA00022741"/>
    </source>
</evidence>
<dbReference type="GO" id="GO:0016740">
    <property type="term" value="F:transferase activity"/>
    <property type="evidence" value="ECO:0007669"/>
    <property type="project" value="UniProtKB-KW"/>
</dbReference>
<dbReference type="InterPro" id="IPR002315">
    <property type="entry name" value="tRNA-synt_gly"/>
</dbReference>
<dbReference type="GO" id="GO:0005739">
    <property type="term" value="C:mitochondrion"/>
    <property type="evidence" value="ECO:0007669"/>
    <property type="project" value="TreeGrafter"/>
</dbReference>
<dbReference type="InterPro" id="IPR033731">
    <property type="entry name" value="GlyRS-like_core"/>
</dbReference>
<dbReference type="InterPro" id="IPR002314">
    <property type="entry name" value="aa-tRNA-synt_IIb"/>
</dbReference>
<dbReference type="AlphaFoldDB" id="A0AA38RWV3"/>
<dbReference type="EC" id="6.1.1.14" evidence="4"/>
<comment type="similarity">
    <text evidence="2">Belongs to the class-II aminoacyl-tRNA synthetase family.</text>
</comment>
<evidence type="ECO:0000256" key="9">
    <source>
        <dbReference type="ARBA" id="ARBA00022840"/>
    </source>
</evidence>
<evidence type="ECO:0000256" key="5">
    <source>
        <dbReference type="ARBA" id="ARBA00022490"/>
    </source>
</evidence>
<sequence length="665" mass="74729">MTTTATTLKGQPLDRQTLDSMLRRRMFYTPSFEIYGGVSGLYDYGPPGCSLQANIIDLWRKHFVLEEDMLEVDCTVLTPHEVLKTSGHVDKFADWMCKDPKNGEILRADHFVEDVLETRLKGDKEARGQEIVEKEADPKKKKKHQGKGQPAVKLDDAVVQEYEEVLAQIDNYGGEELGQLITKYDLRNPATGVQPTPPVAFNLMFQTSIGPSSNLAGYLRPETAQGQFLNFSKLLDFNTQQMPFASASIGRSYRNEISPRAGLLRVREFLMAEIEHFVDPQGGKKHHRFHEVEDEELVLLDRHTQLSGKTTVQKVTIGKAVRDGTVDNETLGYFLARIHLFLEKIGVDQSKIRFRQHMANEMAHYAADCWDAELLTSYGWIECVGCADRSAYDLSVHSKKTGAPLVVRERLNEPLIIKEWVIELDKKKFGPKFKKDGKAVEAAILATTQEQRESFASALKEKGSITVDVPEIQGGKAEVSQDLIKIEFRTRSEWTREYTPNVIEPSFGIGRILYALMEHSYWTRASEGGDEARGVLSFPPTVAPTKVLVVPLSSKDEFSPLAHKLSRKLRSLGISSRIDDSSATIGKRYSRNDELGTPLGITIDFQTLKDGSITLRDRDSMRQVRGEEAKVLAAIQSLVDGSKVWKDIEGELPIFEGQELDVPIR</sequence>
<evidence type="ECO:0000256" key="1">
    <source>
        <dbReference type="ARBA" id="ARBA00004496"/>
    </source>
</evidence>
<dbReference type="PROSITE" id="PS50862">
    <property type="entry name" value="AA_TRNA_LIGASE_II"/>
    <property type="match status" value="1"/>
</dbReference>
<dbReference type="FunFam" id="3.40.50.800:FF:000004">
    <property type="entry name" value="Glycine--tRNA ligase 2"/>
    <property type="match status" value="1"/>
</dbReference>
<evidence type="ECO:0000256" key="6">
    <source>
        <dbReference type="ARBA" id="ARBA00022598"/>
    </source>
</evidence>
<proteinExistence type="inferred from homology"/>
<keyword evidence="6" id="KW-0436">Ligase</keyword>
<evidence type="ECO:0000313" key="17">
    <source>
        <dbReference type="EMBL" id="KAJ9152160.1"/>
    </source>
</evidence>
<dbReference type="InterPro" id="IPR006195">
    <property type="entry name" value="aa-tRNA-synth_II"/>
</dbReference>
<dbReference type="GO" id="GO:0004820">
    <property type="term" value="F:glycine-tRNA ligase activity"/>
    <property type="evidence" value="ECO:0007669"/>
    <property type="project" value="UniProtKB-EC"/>
</dbReference>
<dbReference type="SUPFAM" id="SSF55681">
    <property type="entry name" value="Class II aaRS and biotin synthetases"/>
    <property type="match status" value="1"/>
</dbReference>
<evidence type="ECO:0000256" key="7">
    <source>
        <dbReference type="ARBA" id="ARBA00022679"/>
    </source>
</evidence>
<keyword evidence="7" id="KW-0808">Transferase</keyword>
<dbReference type="NCBIfam" id="NF003211">
    <property type="entry name" value="PRK04173.1"/>
    <property type="match status" value="1"/>
</dbReference>
<dbReference type="PRINTS" id="PR01043">
    <property type="entry name" value="TRNASYNTHGLY"/>
</dbReference>
<keyword evidence="9" id="KW-0067">ATP-binding</keyword>
<feature type="domain" description="Aminoacyl-transfer RNA synthetases class-II family profile" evidence="16">
    <location>
        <begin position="204"/>
        <end position="551"/>
    </location>
</feature>
<dbReference type="CDD" id="cd00774">
    <property type="entry name" value="GlyRS-like_core"/>
    <property type="match status" value="1"/>
</dbReference>
<dbReference type="InterPro" id="IPR036621">
    <property type="entry name" value="Anticodon-bd_dom_sf"/>
</dbReference>
<comment type="caution">
    <text evidence="17">The sequence shown here is derived from an EMBL/GenBank/DDBJ whole genome shotgun (WGS) entry which is preliminary data.</text>
</comment>
<evidence type="ECO:0000256" key="3">
    <source>
        <dbReference type="ARBA" id="ARBA00011738"/>
    </source>
</evidence>
<feature type="compositionally biased region" description="Basic and acidic residues" evidence="15">
    <location>
        <begin position="126"/>
        <end position="138"/>
    </location>
</feature>
<feature type="region of interest" description="Disordered" evidence="15">
    <location>
        <begin position="126"/>
        <end position="150"/>
    </location>
</feature>
<keyword evidence="5" id="KW-0963">Cytoplasm</keyword>
<comment type="subunit">
    <text evidence="3">Homodimer.</text>
</comment>
<reference evidence="17" key="1">
    <citation type="submission" date="2022-07" db="EMBL/GenBank/DDBJ databases">
        <title>Fungi with potential for degradation of polypropylene.</title>
        <authorList>
            <person name="Gostincar C."/>
        </authorList>
    </citation>
    <scope>NUCLEOTIDE SEQUENCE</scope>
    <source>
        <strain evidence="17">EXF-13308</strain>
    </source>
</reference>
<dbReference type="Gene3D" id="3.30.720.200">
    <property type="match status" value="1"/>
</dbReference>
<accession>A0AA38RWV3</accession>
<dbReference type="Gene3D" id="3.30.930.10">
    <property type="entry name" value="Bira Bifunctional Protein, Domain 2"/>
    <property type="match status" value="1"/>
</dbReference>
<dbReference type="Gene3D" id="3.30.40.230">
    <property type="match status" value="1"/>
</dbReference>